<dbReference type="InterPro" id="IPR006300">
    <property type="entry name" value="FlgB"/>
</dbReference>
<dbReference type="GO" id="GO:0030694">
    <property type="term" value="C:bacterial-type flagellum basal body, rod"/>
    <property type="evidence" value="ECO:0007669"/>
    <property type="project" value="InterPro"/>
</dbReference>
<accession>S0EU05</accession>
<dbReference type="PANTHER" id="PTHR30435">
    <property type="entry name" value="FLAGELLAR PROTEIN"/>
    <property type="match status" value="1"/>
</dbReference>
<keyword evidence="9" id="KW-1185">Reference proteome</keyword>
<evidence type="ECO:0000259" key="7">
    <source>
        <dbReference type="Pfam" id="PF00460"/>
    </source>
</evidence>
<reference evidence="9" key="1">
    <citation type="submission" date="2013-03" db="EMBL/GenBank/DDBJ databases">
        <title>Genome sequence of Chthonomonas calidirosea, the first sequenced genome from the Armatimonadetes phylum (formally candidate division OP10).</title>
        <authorList>
            <person name="Lee K.C.Y."/>
            <person name="Morgan X.C."/>
            <person name="Dunfield P.F."/>
            <person name="Tamas I."/>
            <person name="Houghton K.M."/>
            <person name="Vyssotski M."/>
            <person name="Ryan J.L.J."/>
            <person name="Lagutin K."/>
            <person name="McDonald I.R."/>
            <person name="Stott M.B."/>
        </authorList>
    </citation>
    <scope>NUCLEOTIDE SEQUENCE [LARGE SCALE GENOMIC DNA]</scope>
    <source>
        <strain evidence="9">DSM 23976 / ICMP 18418 / T49</strain>
    </source>
</reference>
<evidence type="ECO:0000256" key="3">
    <source>
        <dbReference type="ARBA" id="ARBA00014376"/>
    </source>
</evidence>
<dbReference type="AlphaFoldDB" id="S0EU05"/>
<evidence type="ECO:0000313" key="9">
    <source>
        <dbReference type="Proteomes" id="UP000014227"/>
    </source>
</evidence>
<gene>
    <name evidence="8" type="ORF">CCALI_01238</name>
</gene>
<dbReference type="FunCoup" id="S0EU05">
    <property type="interactions" value="57"/>
</dbReference>
<organism evidence="8 9">
    <name type="scientific">Chthonomonas calidirosea (strain DSM 23976 / ICMP 18418 / T49)</name>
    <dbReference type="NCBI Taxonomy" id="1303518"/>
    <lineage>
        <taxon>Bacteria</taxon>
        <taxon>Bacillati</taxon>
        <taxon>Armatimonadota</taxon>
        <taxon>Chthonomonadia</taxon>
        <taxon>Chthonomonadales</taxon>
        <taxon>Chthonomonadaceae</taxon>
        <taxon>Chthonomonas</taxon>
    </lineage>
</organism>
<name>S0EU05_CHTCT</name>
<evidence type="ECO:0000256" key="5">
    <source>
        <dbReference type="ARBA" id="ARBA00024934"/>
    </source>
</evidence>
<comment type="subunit">
    <text evidence="6">The basal body constitutes a major portion of the flagellar organelle and consists of a number of rings mounted on a central rod.</text>
</comment>
<proteinExistence type="inferred from homology"/>
<dbReference type="PATRIC" id="fig|1303518.3.peg.1258"/>
<keyword evidence="8" id="KW-0969">Cilium</keyword>
<keyword evidence="8" id="KW-0966">Cell projection</keyword>
<evidence type="ECO:0000256" key="2">
    <source>
        <dbReference type="ARBA" id="ARBA00009677"/>
    </source>
</evidence>
<dbReference type="Pfam" id="PF00460">
    <property type="entry name" value="Flg_bb_rod"/>
    <property type="match status" value="1"/>
</dbReference>
<evidence type="ECO:0000256" key="4">
    <source>
        <dbReference type="ARBA" id="ARBA00023143"/>
    </source>
</evidence>
<dbReference type="InterPro" id="IPR001444">
    <property type="entry name" value="Flag_bb_rod_N"/>
</dbReference>
<dbReference type="InterPro" id="IPR019776">
    <property type="entry name" value="Flagellar_basal_body_rod_CS"/>
</dbReference>
<dbReference type="GO" id="GO:0071978">
    <property type="term" value="P:bacterial-type flagellum-dependent swarming motility"/>
    <property type="evidence" value="ECO:0007669"/>
    <property type="project" value="TreeGrafter"/>
</dbReference>
<dbReference type="HOGENOM" id="CLU_125463_3_1_0"/>
<dbReference type="Proteomes" id="UP000014227">
    <property type="component" value="Chromosome I"/>
</dbReference>
<comment type="similarity">
    <text evidence="2 6">Belongs to the flagella basal body rod proteins family.</text>
</comment>
<dbReference type="STRING" id="454171.CP488_02860"/>
<dbReference type="eggNOG" id="COG1815">
    <property type="taxonomic scope" value="Bacteria"/>
</dbReference>
<dbReference type="PANTHER" id="PTHR30435:SF12">
    <property type="entry name" value="FLAGELLAR BASAL BODY ROD PROTEIN FLGB"/>
    <property type="match status" value="1"/>
</dbReference>
<dbReference type="EMBL" id="HF951689">
    <property type="protein sequence ID" value="CCW35056.1"/>
    <property type="molecule type" value="Genomic_DNA"/>
</dbReference>
<dbReference type="KEGG" id="ccz:CCALI_01238"/>
<dbReference type="InParanoid" id="S0EU05"/>
<keyword evidence="4 6" id="KW-0975">Bacterial flagellum</keyword>
<comment type="subcellular location">
    <subcellularLocation>
        <location evidence="1 6">Bacterial flagellum basal body</location>
    </subcellularLocation>
</comment>
<keyword evidence="8" id="KW-0282">Flagellum</keyword>
<sequence length="129" mass="13851">MLDMLFGGDAFQAATAALNAAALRQQVIANNLANVNTPGYKRQAVSFESALQSALEIRHTPFAALDPHPISSIQPTVYTVNTTTDRTDGNNVDPESESVALAMNAIRYDALVTTISLQFTNLKTVINGR</sequence>
<protein>
    <recommendedName>
        <fullName evidence="3 6">Flagellar basal body rod protein FlgB</fullName>
    </recommendedName>
</protein>
<dbReference type="PROSITE" id="PS00588">
    <property type="entry name" value="FLAGELLA_BB_ROD"/>
    <property type="match status" value="1"/>
</dbReference>
<dbReference type="RefSeq" id="WP_016482599.1">
    <property type="nucleotide sequence ID" value="NC_021487.1"/>
</dbReference>
<evidence type="ECO:0000256" key="6">
    <source>
        <dbReference type="PIRNR" id="PIRNR002889"/>
    </source>
</evidence>
<comment type="function">
    <text evidence="5 6">Structural component of flagellum, the bacterial motility apparatus. Part of the rod structure of flagellar basal body.</text>
</comment>
<feature type="domain" description="Flagellar basal body rod protein N-terminal" evidence="7">
    <location>
        <begin position="12"/>
        <end position="41"/>
    </location>
</feature>
<dbReference type="NCBIfam" id="TIGR01396">
    <property type="entry name" value="FlgB"/>
    <property type="match status" value="1"/>
</dbReference>
<evidence type="ECO:0000256" key="1">
    <source>
        <dbReference type="ARBA" id="ARBA00004117"/>
    </source>
</evidence>
<evidence type="ECO:0000313" key="8">
    <source>
        <dbReference type="EMBL" id="CCW35056.1"/>
    </source>
</evidence>
<dbReference type="PIRSF" id="PIRSF002889">
    <property type="entry name" value="Rod_FlgB"/>
    <property type="match status" value="1"/>
</dbReference>